<reference evidence="3" key="1">
    <citation type="submission" date="2021-05" db="EMBL/GenBank/DDBJ databases">
        <authorList>
            <person name="Kaiqin L."/>
            <person name="Jian G."/>
        </authorList>
    </citation>
    <scope>NUCLEOTIDE SEQUENCE</scope>
    <source>
        <strain evidence="3">HDS5</strain>
    </source>
</reference>
<feature type="transmembrane region" description="Helical" evidence="2">
    <location>
        <begin position="147"/>
        <end position="167"/>
    </location>
</feature>
<keyword evidence="4" id="KW-1185">Reference proteome</keyword>
<protein>
    <submittedName>
        <fullName evidence="3">Uncharacterized protein</fullName>
    </submittedName>
</protein>
<feature type="transmembrane region" description="Helical" evidence="2">
    <location>
        <begin position="69"/>
        <end position="86"/>
    </location>
</feature>
<feature type="transmembrane region" description="Helical" evidence="2">
    <location>
        <begin position="29"/>
        <end position="49"/>
    </location>
</feature>
<dbReference type="Proteomes" id="UP000682416">
    <property type="component" value="Chromosome"/>
</dbReference>
<feature type="region of interest" description="Disordered" evidence="1">
    <location>
        <begin position="1"/>
        <end position="21"/>
    </location>
</feature>
<feature type="compositionally biased region" description="Polar residues" evidence="1">
    <location>
        <begin position="1"/>
        <end position="10"/>
    </location>
</feature>
<keyword evidence="2" id="KW-0472">Membrane</keyword>
<accession>A0A975L8A4</accession>
<keyword evidence="2" id="KW-0812">Transmembrane</keyword>
<sequence length="672" mass="71633">MSTTSTTQDSARAGAAPDQGNRTERLREVVGWAGFGLLFGTVPAAFLVLRRLEGSGFGPELLVPAEGRGVWQIPVLIAVVVAVSLLRRDRREPNPDPEGPVTPGFPFLLGSALVVLLLVLWTHLPRASFVFTAGLFDVGYGVRPAEAALWGIGLPPLLGLVLLLVSHRWPGTRTRSRRWWLTPLAVGASLALLADPAVRALSEHVPTRHSVLDGAPADPAPYPASVERLGWEWRPPEGTAVADVERGPLGPVVATTDGVFGLDGATGGELWSYRRPRGDVLVTLHPGADRAQVILRSEETRVWDEDEDLLRGGETVLLDTSTGGVVDEFQSETIADQDGSHQTLPGHGLSITEGSGGVAIGVREAGSADHRWWFSMEDEPDAVEEGMVCGGFAPRFLSQSSGIDVLVQGDQLLVSYRCSDPSGSEDEQELPAMLEQGAGGFVAHLLALDLNSGEENWRRTWDVPDRAWSGDVRLRDGGPAMNPGAGRAVLVEDLFEEPTLVLDSADGSDIMTVDRGGTWFLVEHADTGGAVISGSERGIDQEEQDRDIVLERLDASGEGVETVRLPVGARTGEYDRPPSGPVVAMTGGVATPIVDAPEERGSGAFSLVTAPFRDVDPGLGGTTPGVDLLVGGEERWEHRLRTSWGWPRALVVPGAVVSYLSEEGSAVYGWLP</sequence>
<organism evidence="3 4">
    <name type="scientific">Nocardiopsis eucommiae</name>
    <dbReference type="NCBI Taxonomy" id="2831970"/>
    <lineage>
        <taxon>Bacteria</taxon>
        <taxon>Bacillati</taxon>
        <taxon>Actinomycetota</taxon>
        <taxon>Actinomycetes</taxon>
        <taxon>Streptosporangiales</taxon>
        <taxon>Nocardiopsidaceae</taxon>
        <taxon>Nocardiopsis</taxon>
    </lineage>
</organism>
<dbReference type="AlphaFoldDB" id="A0A975L8A4"/>
<proteinExistence type="predicted"/>
<evidence type="ECO:0000256" key="1">
    <source>
        <dbReference type="SAM" id="MobiDB-lite"/>
    </source>
</evidence>
<feature type="transmembrane region" description="Helical" evidence="2">
    <location>
        <begin position="179"/>
        <end position="198"/>
    </location>
</feature>
<gene>
    <name evidence="3" type="ORF">KGD82_17720</name>
</gene>
<dbReference type="EMBL" id="CP074402">
    <property type="protein sequence ID" value="QVJ00522.1"/>
    <property type="molecule type" value="Genomic_DNA"/>
</dbReference>
<dbReference type="KEGG" id="nec:KGD82_17720"/>
<keyword evidence="2" id="KW-1133">Transmembrane helix</keyword>
<feature type="transmembrane region" description="Helical" evidence="2">
    <location>
        <begin position="107"/>
        <end position="127"/>
    </location>
</feature>
<evidence type="ECO:0000256" key="2">
    <source>
        <dbReference type="SAM" id="Phobius"/>
    </source>
</evidence>
<evidence type="ECO:0000313" key="3">
    <source>
        <dbReference type="EMBL" id="QVJ00522.1"/>
    </source>
</evidence>
<name>A0A975L8A4_9ACTN</name>
<evidence type="ECO:0000313" key="4">
    <source>
        <dbReference type="Proteomes" id="UP000682416"/>
    </source>
</evidence>